<reference evidence="1 2" key="1">
    <citation type="submission" date="2014-04" db="EMBL/GenBank/DDBJ databases">
        <authorList>
            <consortium name="DOE Joint Genome Institute"/>
            <person name="Kuo A."/>
            <person name="Kohler A."/>
            <person name="Nagy L.G."/>
            <person name="Floudas D."/>
            <person name="Copeland A."/>
            <person name="Barry K.W."/>
            <person name="Cichocki N."/>
            <person name="Veneault-Fourrey C."/>
            <person name="LaButti K."/>
            <person name="Lindquist E.A."/>
            <person name="Lipzen A."/>
            <person name="Lundell T."/>
            <person name="Morin E."/>
            <person name="Murat C."/>
            <person name="Sun H."/>
            <person name="Tunlid A."/>
            <person name="Henrissat B."/>
            <person name="Grigoriev I.V."/>
            <person name="Hibbett D.S."/>
            <person name="Martin F."/>
            <person name="Nordberg H.P."/>
            <person name="Cantor M.N."/>
            <person name="Hua S.X."/>
        </authorList>
    </citation>
    <scope>NUCLEOTIDE SEQUENCE [LARGE SCALE GENOMIC DNA]</scope>
    <source>
        <strain evidence="1 2">Foug A</strain>
    </source>
</reference>
<accession>A0A0C3ABZ3</accession>
<dbReference type="AlphaFoldDB" id="A0A0C3ABZ3"/>
<dbReference type="Proteomes" id="UP000053989">
    <property type="component" value="Unassembled WGS sequence"/>
</dbReference>
<sequence length="56" mass="6021">MTNFSLLKTTPKAVYPGIRSREKVLCQILLYMSPEGASSAPLNCLVSSALMAPFSS</sequence>
<dbReference type="InParanoid" id="A0A0C3ABZ3"/>
<proteinExistence type="predicted"/>
<protein>
    <submittedName>
        <fullName evidence="1">Uncharacterized protein</fullName>
    </submittedName>
</protein>
<dbReference type="HOGENOM" id="CLU_3015532_0_0_1"/>
<name>A0A0C3ABZ3_9AGAM</name>
<organism evidence="1 2">
    <name type="scientific">Scleroderma citrinum Foug A</name>
    <dbReference type="NCBI Taxonomy" id="1036808"/>
    <lineage>
        <taxon>Eukaryota</taxon>
        <taxon>Fungi</taxon>
        <taxon>Dikarya</taxon>
        <taxon>Basidiomycota</taxon>
        <taxon>Agaricomycotina</taxon>
        <taxon>Agaricomycetes</taxon>
        <taxon>Agaricomycetidae</taxon>
        <taxon>Boletales</taxon>
        <taxon>Sclerodermatineae</taxon>
        <taxon>Sclerodermataceae</taxon>
        <taxon>Scleroderma</taxon>
    </lineage>
</organism>
<keyword evidence="2" id="KW-1185">Reference proteome</keyword>
<gene>
    <name evidence="1" type="ORF">SCLCIDRAFT_1214996</name>
</gene>
<dbReference type="EMBL" id="KN822042">
    <property type="protein sequence ID" value="KIM62442.1"/>
    <property type="molecule type" value="Genomic_DNA"/>
</dbReference>
<evidence type="ECO:0000313" key="2">
    <source>
        <dbReference type="Proteomes" id="UP000053989"/>
    </source>
</evidence>
<reference evidence="2" key="2">
    <citation type="submission" date="2015-01" db="EMBL/GenBank/DDBJ databases">
        <title>Evolutionary Origins and Diversification of the Mycorrhizal Mutualists.</title>
        <authorList>
            <consortium name="DOE Joint Genome Institute"/>
            <consortium name="Mycorrhizal Genomics Consortium"/>
            <person name="Kohler A."/>
            <person name="Kuo A."/>
            <person name="Nagy L.G."/>
            <person name="Floudas D."/>
            <person name="Copeland A."/>
            <person name="Barry K.W."/>
            <person name="Cichocki N."/>
            <person name="Veneault-Fourrey C."/>
            <person name="LaButti K."/>
            <person name="Lindquist E.A."/>
            <person name="Lipzen A."/>
            <person name="Lundell T."/>
            <person name="Morin E."/>
            <person name="Murat C."/>
            <person name="Riley R."/>
            <person name="Ohm R."/>
            <person name="Sun H."/>
            <person name="Tunlid A."/>
            <person name="Henrissat B."/>
            <person name="Grigoriev I.V."/>
            <person name="Hibbett D.S."/>
            <person name="Martin F."/>
        </authorList>
    </citation>
    <scope>NUCLEOTIDE SEQUENCE [LARGE SCALE GENOMIC DNA]</scope>
    <source>
        <strain evidence="2">Foug A</strain>
    </source>
</reference>
<evidence type="ECO:0000313" key="1">
    <source>
        <dbReference type="EMBL" id="KIM62442.1"/>
    </source>
</evidence>